<dbReference type="CDD" id="cd02440">
    <property type="entry name" value="AdoMet_MTases"/>
    <property type="match status" value="2"/>
</dbReference>
<keyword evidence="5" id="KW-1185">Reference proteome</keyword>
<dbReference type="InterPro" id="IPR013216">
    <property type="entry name" value="Methyltransf_11"/>
</dbReference>
<dbReference type="FunFam" id="3.40.50.150:FF:000370">
    <property type="entry name" value="Si:ch211-93g23.2"/>
    <property type="match status" value="2"/>
</dbReference>
<dbReference type="Pfam" id="PF08241">
    <property type="entry name" value="Methyltransf_11"/>
    <property type="match status" value="2"/>
</dbReference>
<dbReference type="GeneTree" id="ENSGT00940000163794"/>
<comment type="similarity">
    <text evidence="1">Belongs to the methyltransferase superfamily.</text>
</comment>
<name>A0A8C3F549_CHRPI</name>
<dbReference type="AlphaFoldDB" id="A0A8C3F549"/>
<proteinExistence type="inferred from homology"/>
<dbReference type="Gene3D" id="3.40.50.150">
    <property type="entry name" value="Vaccinia Virus protein VP39"/>
    <property type="match status" value="2"/>
</dbReference>
<dbReference type="PANTHER" id="PTHR44942:SF4">
    <property type="entry name" value="METHYLTRANSFERASE TYPE 11 DOMAIN-CONTAINING PROTEIN"/>
    <property type="match status" value="1"/>
</dbReference>
<reference evidence="4" key="2">
    <citation type="submission" date="2025-09" db="UniProtKB">
        <authorList>
            <consortium name="Ensembl"/>
        </authorList>
    </citation>
    <scope>IDENTIFICATION</scope>
</reference>
<protein>
    <submittedName>
        <fullName evidence="4">Uncharacterized protein</fullName>
    </submittedName>
</protein>
<dbReference type="GO" id="GO:0008757">
    <property type="term" value="F:S-adenosylmethionine-dependent methyltransferase activity"/>
    <property type="evidence" value="ECO:0007669"/>
    <property type="project" value="InterPro"/>
</dbReference>
<dbReference type="InterPro" id="IPR029063">
    <property type="entry name" value="SAM-dependent_MTases_sf"/>
</dbReference>
<dbReference type="KEGG" id="cpic:101943168"/>
<keyword evidence="2" id="KW-0489">Methyltransferase</keyword>
<sequence length="532" mass="60040">MAVHLLDTQYDADSYQKYRFPPSENLQSVIFSYLEEKKVDPVRLAVDVGCGSGQSTHVLAAHFEKVVGTDISEAQIEAAKQAASFPNVTYHVCPAEELPFEDGSVDLITAFTAAHWFDMPRFMKEVDRVLKPHGCVALSTYTTDFSMHYKDCSERLTEIFTETRDLLLKYSDEKVNLVIAEYKEVFESVPFPDKKRVTQILDKIPMSVSGVIGLFQSFSMYQAFLRSDPEAAKSLLQKTEQRFLETMGVCSNETQVPVCWNMAVRLFEAQDHAVSYQKYRFPPPENLQSVIFSYLEEKKVDPIRLAVDVGCGSGQSTRVLAAHFEKVVGTDISEAQIEAAKQAASFPNVTYHVCPAEELPFADGSVDLITAFTAAHWFDMPRFMKEVDRVLKPHRCVALSTYTADFSMHYKDCSERLTEIFTETHDQLLKYADEKVNLVIAEYKEVFESMPFPDTKRVTQIFDKIPMSVSGVIGLFQSFSMYQAFLRSDPEAAKSLLQKTEQRFLETMGVCSNETQVEIGIRSACVLGCKGP</sequence>
<evidence type="ECO:0000256" key="1">
    <source>
        <dbReference type="ARBA" id="ARBA00008361"/>
    </source>
</evidence>
<dbReference type="Ensembl" id="ENSCPBT00000004229.1">
    <property type="protein sequence ID" value="ENSCPBP00000003464.1"/>
    <property type="gene ID" value="ENSCPBG00000002804.1"/>
</dbReference>
<dbReference type="InterPro" id="IPR051052">
    <property type="entry name" value="Diverse_substrate_MTase"/>
</dbReference>
<accession>A0A8C3F549</accession>
<dbReference type="SUPFAM" id="SSF53335">
    <property type="entry name" value="S-adenosyl-L-methionine-dependent methyltransferases"/>
    <property type="match status" value="2"/>
</dbReference>
<evidence type="ECO:0000256" key="2">
    <source>
        <dbReference type="ARBA" id="ARBA00022603"/>
    </source>
</evidence>
<dbReference type="PANTHER" id="PTHR44942">
    <property type="entry name" value="METHYLTRANSF_11 DOMAIN-CONTAINING PROTEIN"/>
    <property type="match status" value="1"/>
</dbReference>
<evidence type="ECO:0000313" key="5">
    <source>
        <dbReference type="Proteomes" id="UP000694380"/>
    </source>
</evidence>
<gene>
    <name evidence="4" type="primary">LOC135980389</name>
</gene>
<dbReference type="Proteomes" id="UP000694380">
    <property type="component" value="Unplaced"/>
</dbReference>
<evidence type="ECO:0000313" key="4">
    <source>
        <dbReference type="Ensembl" id="ENSCPBP00000003464.1"/>
    </source>
</evidence>
<dbReference type="GO" id="GO:0032259">
    <property type="term" value="P:methylation"/>
    <property type="evidence" value="ECO:0007669"/>
    <property type="project" value="UniProtKB-KW"/>
</dbReference>
<evidence type="ECO:0000256" key="3">
    <source>
        <dbReference type="ARBA" id="ARBA00022679"/>
    </source>
</evidence>
<organism evidence="4 5">
    <name type="scientific">Chrysemys picta bellii</name>
    <name type="common">Western painted turtle</name>
    <name type="synonym">Emys bellii</name>
    <dbReference type="NCBI Taxonomy" id="8478"/>
    <lineage>
        <taxon>Eukaryota</taxon>
        <taxon>Metazoa</taxon>
        <taxon>Chordata</taxon>
        <taxon>Craniata</taxon>
        <taxon>Vertebrata</taxon>
        <taxon>Euteleostomi</taxon>
        <taxon>Archelosauria</taxon>
        <taxon>Testudinata</taxon>
        <taxon>Testudines</taxon>
        <taxon>Cryptodira</taxon>
        <taxon>Durocryptodira</taxon>
        <taxon>Testudinoidea</taxon>
        <taxon>Emydidae</taxon>
        <taxon>Chrysemys</taxon>
    </lineage>
</organism>
<reference evidence="4" key="1">
    <citation type="submission" date="2025-08" db="UniProtKB">
        <authorList>
            <consortium name="Ensembl"/>
        </authorList>
    </citation>
    <scope>IDENTIFICATION</scope>
</reference>
<keyword evidence="3" id="KW-0808">Transferase</keyword>
<dbReference type="OrthoDB" id="506498at2759"/>